<feature type="domain" description="ABC transmembrane type-1" evidence="8">
    <location>
        <begin position="78"/>
        <end position="258"/>
    </location>
</feature>
<feature type="transmembrane region" description="Helical" evidence="7">
    <location>
        <begin position="27"/>
        <end position="49"/>
    </location>
</feature>
<comment type="subcellular location">
    <subcellularLocation>
        <location evidence="1 7">Cell membrane</location>
        <topology evidence="1 7">Multi-pass membrane protein</topology>
    </subcellularLocation>
</comment>
<evidence type="ECO:0000313" key="10">
    <source>
        <dbReference type="Proteomes" id="UP000618460"/>
    </source>
</evidence>
<dbReference type="OrthoDB" id="9783295at2"/>
<dbReference type="PANTHER" id="PTHR30151">
    <property type="entry name" value="ALKANE SULFONATE ABC TRANSPORTER-RELATED, MEMBRANE SUBUNIT"/>
    <property type="match status" value="1"/>
</dbReference>
<evidence type="ECO:0000256" key="3">
    <source>
        <dbReference type="ARBA" id="ARBA00022475"/>
    </source>
</evidence>
<dbReference type="AlphaFoldDB" id="A0A917TT53"/>
<name>A0A917TT53_9BACI</name>
<keyword evidence="4 7" id="KW-0812">Transmembrane</keyword>
<dbReference type="Pfam" id="PF00528">
    <property type="entry name" value="BPD_transp_1"/>
    <property type="match status" value="1"/>
</dbReference>
<keyword evidence="5 7" id="KW-1133">Transmembrane helix</keyword>
<evidence type="ECO:0000256" key="6">
    <source>
        <dbReference type="ARBA" id="ARBA00023136"/>
    </source>
</evidence>
<dbReference type="InterPro" id="IPR035906">
    <property type="entry name" value="MetI-like_sf"/>
</dbReference>
<gene>
    <name evidence="9" type="primary">ytlD</name>
    <name evidence="9" type="ORF">GCM10011351_23910</name>
</gene>
<feature type="transmembrane region" description="Helical" evidence="7">
    <location>
        <begin position="86"/>
        <end position="105"/>
    </location>
</feature>
<evidence type="ECO:0000256" key="4">
    <source>
        <dbReference type="ARBA" id="ARBA00022692"/>
    </source>
</evidence>
<dbReference type="Gene3D" id="1.10.3720.10">
    <property type="entry name" value="MetI-like"/>
    <property type="match status" value="1"/>
</dbReference>
<proteinExistence type="inferred from homology"/>
<evidence type="ECO:0000256" key="1">
    <source>
        <dbReference type="ARBA" id="ARBA00004651"/>
    </source>
</evidence>
<feature type="transmembrane region" description="Helical" evidence="7">
    <location>
        <begin position="207"/>
        <end position="228"/>
    </location>
</feature>
<evidence type="ECO:0000256" key="5">
    <source>
        <dbReference type="ARBA" id="ARBA00022989"/>
    </source>
</evidence>
<keyword evidence="10" id="KW-1185">Reference proteome</keyword>
<keyword evidence="3" id="KW-1003">Cell membrane</keyword>
<protein>
    <submittedName>
        <fullName evidence="9">ABC transporter permease protein YtlD</fullName>
    </submittedName>
</protein>
<reference evidence="9" key="1">
    <citation type="journal article" date="2014" name="Int. J. Syst. Evol. Microbiol.">
        <title>Complete genome sequence of Corynebacterium casei LMG S-19264T (=DSM 44701T), isolated from a smear-ripened cheese.</title>
        <authorList>
            <consortium name="US DOE Joint Genome Institute (JGI-PGF)"/>
            <person name="Walter F."/>
            <person name="Albersmeier A."/>
            <person name="Kalinowski J."/>
            <person name="Ruckert C."/>
        </authorList>
    </citation>
    <scope>NUCLEOTIDE SEQUENCE</scope>
    <source>
        <strain evidence="9">CGMCC 1.6333</strain>
    </source>
</reference>
<comment type="caution">
    <text evidence="9">The sequence shown here is derived from an EMBL/GenBank/DDBJ whole genome shotgun (WGS) entry which is preliminary data.</text>
</comment>
<feature type="transmembrane region" description="Helical" evidence="7">
    <location>
        <begin position="143"/>
        <end position="163"/>
    </location>
</feature>
<reference evidence="9" key="2">
    <citation type="submission" date="2020-09" db="EMBL/GenBank/DDBJ databases">
        <authorList>
            <person name="Sun Q."/>
            <person name="Zhou Y."/>
        </authorList>
    </citation>
    <scope>NUCLEOTIDE SEQUENCE</scope>
    <source>
        <strain evidence="9">CGMCC 1.6333</strain>
    </source>
</reference>
<dbReference type="InterPro" id="IPR000515">
    <property type="entry name" value="MetI-like"/>
</dbReference>
<evidence type="ECO:0000256" key="2">
    <source>
        <dbReference type="ARBA" id="ARBA00022448"/>
    </source>
</evidence>
<dbReference type="PANTHER" id="PTHR30151:SF19">
    <property type="entry name" value="ABC TRANSPORTER PERMEASE"/>
    <property type="match status" value="1"/>
</dbReference>
<comment type="similarity">
    <text evidence="7">Belongs to the binding-protein-dependent transport system permease family.</text>
</comment>
<dbReference type="EMBL" id="BMLG01000015">
    <property type="protein sequence ID" value="GGM36945.1"/>
    <property type="molecule type" value="Genomic_DNA"/>
</dbReference>
<feature type="transmembrane region" description="Helical" evidence="7">
    <location>
        <begin position="117"/>
        <end position="137"/>
    </location>
</feature>
<sequence>MNQDQQSDNALFKDHLKRLKSDRRNTIYWQLFIFVVFIILWETTSRLGWIDPLIFSSPYKVSTLLFSNLIDGSLWFHLRITLFETVAGFLVGTVSGIVLAFLLWYSRKFSDVLDPYLVVLNALPKVALGPIIIVALGPGYTSIIMMGAIISFIITALVVYGAFREVDPNYLKVLESFGATKWQCFREAVFPASFPAMISTFKVNVGLSWVGVIVGEFLVASKGLGYLIVYGFQVFNFTLVLYSLLVIAFFAAVMYQAVEKLEKKIIKKN</sequence>
<dbReference type="GO" id="GO:0055085">
    <property type="term" value="P:transmembrane transport"/>
    <property type="evidence" value="ECO:0007669"/>
    <property type="project" value="InterPro"/>
</dbReference>
<dbReference type="GO" id="GO:0005886">
    <property type="term" value="C:plasma membrane"/>
    <property type="evidence" value="ECO:0007669"/>
    <property type="project" value="UniProtKB-SubCell"/>
</dbReference>
<dbReference type="Proteomes" id="UP000618460">
    <property type="component" value="Unassembled WGS sequence"/>
</dbReference>
<evidence type="ECO:0000256" key="7">
    <source>
        <dbReference type="RuleBase" id="RU363032"/>
    </source>
</evidence>
<dbReference type="PROSITE" id="PS50928">
    <property type="entry name" value="ABC_TM1"/>
    <property type="match status" value="1"/>
</dbReference>
<dbReference type="CDD" id="cd06261">
    <property type="entry name" value="TM_PBP2"/>
    <property type="match status" value="1"/>
</dbReference>
<feature type="transmembrane region" description="Helical" evidence="7">
    <location>
        <begin position="234"/>
        <end position="258"/>
    </location>
</feature>
<dbReference type="SUPFAM" id="SSF161098">
    <property type="entry name" value="MetI-like"/>
    <property type="match status" value="1"/>
</dbReference>
<accession>A0A917TT53</accession>
<keyword evidence="6 7" id="KW-0472">Membrane</keyword>
<organism evidence="9 10">
    <name type="scientific">Paraliobacillus quinghaiensis</name>
    <dbReference type="NCBI Taxonomy" id="470815"/>
    <lineage>
        <taxon>Bacteria</taxon>
        <taxon>Bacillati</taxon>
        <taxon>Bacillota</taxon>
        <taxon>Bacilli</taxon>
        <taxon>Bacillales</taxon>
        <taxon>Bacillaceae</taxon>
        <taxon>Paraliobacillus</taxon>
    </lineage>
</organism>
<evidence type="ECO:0000259" key="8">
    <source>
        <dbReference type="PROSITE" id="PS50928"/>
    </source>
</evidence>
<keyword evidence="2 7" id="KW-0813">Transport</keyword>
<evidence type="ECO:0000313" key="9">
    <source>
        <dbReference type="EMBL" id="GGM36945.1"/>
    </source>
</evidence>
<dbReference type="RefSeq" id="WP_117157139.1">
    <property type="nucleotide sequence ID" value="NZ_BMLG01000015.1"/>
</dbReference>